<evidence type="ECO:0000313" key="3">
    <source>
        <dbReference type="Proteomes" id="UP001198151"/>
    </source>
</evidence>
<proteinExistence type="predicted"/>
<keyword evidence="1" id="KW-1133">Transmembrane helix</keyword>
<accession>A0ABS8FYU1</accession>
<gene>
    <name evidence="2" type="ORF">LKD70_10170</name>
</gene>
<protein>
    <recommendedName>
        <fullName evidence="4">DUF4405 domain-containing protein</fullName>
    </recommendedName>
</protein>
<comment type="caution">
    <text evidence="2">The sequence shown here is derived from an EMBL/GenBank/DDBJ whole genome shotgun (WGS) entry which is preliminary data.</text>
</comment>
<evidence type="ECO:0008006" key="4">
    <source>
        <dbReference type="Google" id="ProtNLM"/>
    </source>
</evidence>
<keyword evidence="1" id="KW-0812">Transmembrane</keyword>
<sequence length="130" mass="14922">MHMAASHWGFVLMAIHLGMHWGIFTSMAEKTEEKTRKTKMKMKNSSPAGRIIPMLLGAVIAVYGLTAFIRRDMLTYMFLQSEFVFLDYGEPVLLFYTDYLAMMGLFIFGAHYGVILLRRTGQGSRQTKRK</sequence>
<feature type="transmembrane region" description="Helical" evidence="1">
    <location>
        <begin position="99"/>
        <end position="117"/>
    </location>
</feature>
<keyword evidence="1" id="KW-0472">Membrane</keyword>
<evidence type="ECO:0000313" key="2">
    <source>
        <dbReference type="EMBL" id="MCC2254779.1"/>
    </source>
</evidence>
<feature type="transmembrane region" description="Helical" evidence="1">
    <location>
        <begin position="6"/>
        <end position="27"/>
    </location>
</feature>
<dbReference type="EMBL" id="JAJEQX010000017">
    <property type="protein sequence ID" value="MCC2254779.1"/>
    <property type="molecule type" value="Genomic_DNA"/>
</dbReference>
<feature type="transmembrane region" description="Helical" evidence="1">
    <location>
        <begin position="48"/>
        <end position="69"/>
    </location>
</feature>
<dbReference type="Proteomes" id="UP001198151">
    <property type="component" value="Unassembled WGS sequence"/>
</dbReference>
<name>A0ABS8FYU1_9FIRM</name>
<reference evidence="2 3" key="1">
    <citation type="submission" date="2021-10" db="EMBL/GenBank/DDBJ databases">
        <title>Anaerobic single-cell dispensing facilitates the cultivation of human gut bacteria.</title>
        <authorList>
            <person name="Afrizal A."/>
        </authorList>
    </citation>
    <scope>NUCLEOTIDE SEQUENCE [LARGE SCALE GENOMIC DNA]</scope>
    <source>
        <strain evidence="2 3">CLA-AA-H200</strain>
    </source>
</reference>
<dbReference type="RefSeq" id="WP_227707922.1">
    <property type="nucleotide sequence ID" value="NZ_JAJEQX010000017.1"/>
</dbReference>
<keyword evidence="3" id="KW-1185">Reference proteome</keyword>
<organism evidence="2 3">
    <name type="scientific">Ruminococcus turbiniformis</name>
    <dbReference type="NCBI Taxonomy" id="2881258"/>
    <lineage>
        <taxon>Bacteria</taxon>
        <taxon>Bacillati</taxon>
        <taxon>Bacillota</taxon>
        <taxon>Clostridia</taxon>
        <taxon>Eubacteriales</taxon>
        <taxon>Oscillospiraceae</taxon>
        <taxon>Ruminococcus</taxon>
    </lineage>
</organism>
<evidence type="ECO:0000256" key="1">
    <source>
        <dbReference type="SAM" id="Phobius"/>
    </source>
</evidence>